<gene>
    <name evidence="1" type="ORF">BA177_14735</name>
</gene>
<dbReference type="AlphaFoldDB" id="A0A193LID0"/>
<keyword evidence="2" id="KW-1185">Reference proteome</keyword>
<organism evidence="1 2">
    <name type="scientific">Woeseia oceani</name>
    <dbReference type="NCBI Taxonomy" id="1548547"/>
    <lineage>
        <taxon>Bacteria</taxon>
        <taxon>Pseudomonadati</taxon>
        <taxon>Pseudomonadota</taxon>
        <taxon>Gammaproteobacteria</taxon>
        <taxon>Woeseiales</taxon>
        <taxon>Woeseiaceae</taxon>
        <taxon>Woeseia</taxon>
    </lineage>
</organism>
<evidence type="ECO:0000313" key="1">
    <source>
        <dbReference type="EMBL" id="ANO52275.1"/>
    </source>
</evidence>
<name>A0A193LID0_9GAMM</name>
<sequence>MSHQVDCFAAALAVIVGNGQIKQRLTSAYQDHLLELENEQLPIPMRQMFADLTHLMKRVAPHNGEGPICASVRKMSPAETERCAQLMLQLYAAAIRHSDGGQKALPLVVEEPTPVPPFLVKSG</sequence>
<dbReference type="EMBL" id="CP016268">
    <property type="protein sequence ID" value="ANO52275.1"/>
    <property type="molecule type" value="Genomic_DNA"/>
</dbReference>
<dbReference type="Proteomes" id="UP000092695">
    <property type="component" value="Chromosome"/>
</dbReference>
<dbReference type="OrthoDB" id="7062272at2"/>
<reference evidence="1 2" key="1">
    <citation type="submission" date="2016-06" db="EMBL/GenBank/DDBJ databases">
        <title>Complete genome sequence of a deep-branching marine Gamma Proteobacterium Woeseia oceani type strain XK5.</title>
        <authorList>
            <person name="Mu D."/>
            <person name="Du Z."/>
        </authorList>
    </citation>
    <scope>NUCLEOTIDE SEQUENCE [LARGE SCALE GENOMIC DNA]</scope>
    <source>
        <strain evidence="1 2">XK5</strain>
    </source>
</reference>
<dbReference type="RefSeq" id="WP_068617431.1">
    <property type="nucleotide sequence ID" value="NZ_CP016268.1"/>
</dbReference>
<dbReference type="KEGG" id="woc:BA177_14735"/>
<protein>
    <submittedName>
        <fullName evidence="1">Uncharacterized protein</fullName>
    </submittedName>
</protein>
<proteinExistence type="predicted"/>
<accession>A0A193LID0</accession>
<evidence type="ECO:0000313" key="2">
    <source>
        <dbReference type="Proteomes" id="UP000092695"/>
    </source>
</evidence>